<dbReference type="Proteomes" id="UP000075902">
    <property type="component" value="Unassembled WGS sequence"/>
</dbReference>
<evidence type="ECO:0000313" key="2">
    <source>
        <dbReference type="EnsemblMetazoa" id="AMEC013693-PA"/>
    </source>
</evidence>
<evidence type="ECO:0000313" key="3">
    <source>
        <dbReference type="Proteomes" id="UP000075902"/>
    </source>
</evidence>
<protein>
    <submittedName>
        <fullName evidence="2">Uncharacterized protein</fullName>
    </submittedName>
</protein>
<name>A0A182U4D7_9DIPT</name>
<feature type="region of interest" description="Disordered" evidence="1">
    <location>
        <begin position="218"/>
        <end position="310"/>
    </location>
</feature>
<sequence>MDDIFGKKKEVVPILDLSKSSATTREEFKRMIEKVPDYKMRPIKVRSDEIRFKEKEYGFKMQKKELRMLIKNGGERDKLYAYMDPIPAEMRNLVILELCSVPIDWKMLTSQRPKTKVEEDYFSKLVELGKLQIKTIQRDKRENLLATSVRKVKNRSGIIESRVFTCNECMEEFCNGKTCADFNYDLYTRIVPKVPLLKTNSQQQLSLNGGGGGLGGGAGRMLGDLHQKSIDSGSGAGSGGGGGGKKGRKGARKKGHKPKAKSVEAADDEGNQGGSTGGNAAAGGHGHGGKKKGKRASRSKTPPKAKSMEK</sequence>
<organism evidence="2 3">
    <name type="scientific">Anopheles melas</name>
    <dbReference type="NCBI Taxonomy" id="34690"/>
    <lineage>
        <taxon>Eukaryota</taxon>
        <taxon>Metazoa</taxon>
        <taxon>Ecdysozoa</taxon>
        <taxon>Arthropoda</taxon>
        <taxon>Hexapoda</taxon>
        <taxon>Insecta</taxon>
        <taxon>Pterygota</taxon>
        <taxon>Neoptera</taxon>
        <taxon>Endopterygota</taxon>
        <taxon>Diptera</taxon>
        <taxon>Nematocera</taxon>
        <taxon>Culicoidea</taxon>
        <taxon>Culicidae</taxon>
        <taxon>Anophelinae</taxon>
        <taxon>Anopheles</taxon>
    </lineage>
</organism>
<keyword evidence="3" id="KW-1185">Reference proteome</keyword>
<dbReference type="VEuPathDB" id="VectorBase:AMEC013693"/>
<reference evidence="3" key="1">
    <citation type="submission" date="2014-01" db="EMBL/GenBank/DDBJ databases">
        <title>The Genome Sequence of Anopheles melas CM1001059_A (V2).</title>
        <authorList>
            <consortium name="The Broad Institute Genomics Platform"/>
            <person name="Neafsey D.E."/>
            <person name="Besansky N."/>
            <person name="Howell P."/>
            <person name="Walton C."/>
            <person name="Young S.K."/>
            <person name="Zeng Q."/>
            <person name="Gargeya S."/>
            <person name="Fitzgerald M."/>
            <person name="Haas B."/>
            <person name="Abouelleil A."/>
            <person name="Allen A.W."/>
            <person name="Alvarado L."/>
            <person name="Arachchi H.M."/>
            <person name="Berlin A.M."/>
            <person name="Chapman S.B."/>
            <person name="Gainer-Dewar J."/>
            <person name="Goldberg J."/>
            <person name="Griggs A."/>
            <person name="Gujja S."/>
            <person name="Hansen M."/>
            <person name="Howarth C."/>
            <person name="Imamovic A."/>
            <person name="Ireland A."/>
            <person name="Larimer J."/>
            <person name="McCowan C."/>
            <person name="Murphy C."/>
            <person name="Pearson M."/>
            <person name="Poon T.W."/>
            <person name="Priest M."/>
            <person name="Roberts A."/>
            <person name="Saif S."/>
            <person name="Shea T."/>
            <person name="Sisk P."/>
            <person name="Sykes S."/>
            <person name="Wortman J."/>
            <person name="Nusbaum C."/>
            <person name="Birren B."/>
        </authorList>
    </citation>
    <scope>NUCLEOTIDE SEQUENCE [LARGE SCALE GENOMIC DNA]</scope>
    <source>
        <strain evidence="3">CM1001059</strain>
    </source>
</reference>
<feature type="compositionally biased region" description="Gly residues" evidence="1">
    <location>
        <begin position="271"/>
        <end position="286"/>
    </location>
</feature>
<dbReference type="EnsemblMetazoa" id="AMEC013693-RA">
    <property type="protein sequence ID" value="AMEC013693-PA"/>
    <property type="gene ID" value="AMEC013693"/>
</dbReference>
<feature type="compositionally biased region" description="Gly residues" evidence="1">
    <location>
        <begin position="234"/>
        <end position="244"/>
    </location>
</feature>
<accession>A0A182U4D7</accession>
<proteinExistence type="predicted"/>
<evidence type="ECO:0000256" key="1">
    <source>
        <dbReference type="SAM" id="MobiDB-lite"/>
    </source>
</evidence>
<feature type="compositionally biased region" description="Basic residues" evidence="1">
    <location>
        <begin position="245"/>
        <end position="260"/>
    </location>
</feature>
<dbReference type="AlphaFoldDB" id="A0A182U4D7"/>
<reference evidence="2" key="2">
    <citation type="submission" date="2020-05" db="UniProtKB">
        <authorList>
            <consortium name="EnsemblMetazoa"/>
        </authorList>
    </citation>
    <scope>IDENTIFICATION</scope>
    <source>
        <strain evidence="2">CM1001059</strain>
    </source>
</reference>
<feature type="compositionally biased region" description="Basic residues" evidence="1">
    <location>
        <begin position="287"/>
        <end position="303"/>
    </location>
</feature>